<evidence type="ECO:0000256" key="1">
    <source>
        <dbReference type="SAM" id="SignalP"/>
    </source>
</evidence>
<dbReference type="OrthoDB" id="1523454at2"/>
<gene>
    <name evidence="2" type="ORF">CYPRO_1754</name>
</gene>
<dbReference type="Proteomes" id="UP000254808">
    <property type="component" value="Chromosome"/>
</dbReference>
<evidence type="ECO:0008006" key="4">
    <source>
        <dbReference type="Google" id="ProtNLM"/>
    </source>
</evidence>
<dbReference type="SUPFAM" id="SSF56935">
    <property type="entry name" value="Porins"/>
    <property type="match status" value="1"/>
</dbReference>
<feature type="chain" id="PRO_5016765629" description="PorV/PorQ family protein" evidence="1">
    <location>
        <begin position="26"/>
        <end position="323"/>
    </location>
</feature>
<accession>A0A345UKK2</accession>
<dbReference type="Gene3D" id="2.40.160.60">
    <property type="entry name" value="Outer membrane protein transport protein (OMPP1/FadL/TodX)"/>
    <property type="match status" value="1"/>
</dbReference>
<reference evidence="2 3" key="1">
    <citation type="submission" date="2018-03" db="EMBL/GenBank/DDBJ databases">
        <title>Phenotypic and genomic properties of Cyclonatronum proteinivorum gen. nov., sp. nov., a haloalkaliphilic bacteroidete from soda lakes possessing Na+-translocating rhodopsin.</title>
        <authorList>
            <person name="Toshchakov S.V."/>
            <person name="Korzhenkov A."/>
            <person name="Samarov N.I."/>
            <person name="Kublanov I.V."/>
            <person name="Muntyan M.S."/>
            <person name="Sorokin D.Y."/>
        </authorList>
    </citation>
    <scope>NUCLEOTIDE SEQUENCE [LARGE SCALE GENOMIC DNA]</scope>
    <source>
        <strain evidence="2 3">Omega</strain>
    </source>
</reference>
<dbReference type="NCBIfam" id="NF033709">
    <property type="entry name" value="PorV_fam"/>
    <property type="match status" value="1"/>
</dbReference>
<evidence type="ECO:0000313" key="3">
    <source>
        <dbReference type="Proteomes" id="UP000254808"/>
    </source>
</evidence>
<name>A0A345UKK2_9BACT</name>
<evidence type="ECO:0000313" key="2">
    <source>
        <dbReference type="EMBL" id="AXJ01004.1"/>
    </source>
</evidence>
<dbReference type="AlphaFoldDB" id="A0A345UKK2"/>
<feature type="signal peptide" evidence="1">
    <location>
        <begin position="1"/>
        <end position="25"/>
    </location>
</feature>
<sequence length="323" mass="34780">MNLFLQRISLFCLAFLFAVAGTAKAQTGLDFLNIGPNAQSLGISEAHTAVPLGSASVFTNPANLMLTESSALGLAYSLWIADTQITQASASVRRERDVFGLGVLSSLIDDFEARQTPGPSTGSFSVQYLALTAAYARSVSFLSVGGSVSYLYEQLFQQNASGYAFSGGITGEFLDQRLRIASAITNAGRMGELQNERTTVPARWRTGFDVNAVQISTVSGAEVPVVINLSADFVVPLQEEFIRDAGDDDRAIESGNFLAFGLQAELYDLVGVRAGYRTGETARNWSFGASVNVHPVKFYYSFIPFETGFGMVHSIGLNYSFNL</sequence>
<proteinExistence type="predicted"/>
<dbReference type="RefSeq" id="WP_114984242.1">
    <property type="nucleotide sequence ID" value="NZ_CP027806.1"/>
</dbReference>
<protein>
    <recommendedName>
        <fullName evidence="4">PorV/PorQ family protein</fullName>
    </recommendedName>
</protein>
<keyword evidence="1" id="KW-0732">Signal</keyword>
<organism evidence="2 3">
    <name type="scientific">Cyclonatronum proteinivorum</name>
    <dbReference type="NCBI Taxonomy" id="1457365"/>
    <lineage>
        <taxon>Bacteria</taxon>
        <taxon>Pseudomonadati</taxon>
        <taxon>Balneolota</taxon>
        <taxon>Balneolia</taxon>
        <taxon>Balneolales</taxon>
        <taxon>Cyclonatronaceae</taxon>
        <taxon>Cyclonatronum</taxon>
    </lineage>
</organism>
<keyword evidence="3" id="KW-1185">Reference proteome</keyword>
<dbReference type="EMBL" id="CP027806">
    <property type="protein sequence ID" value="AXJ01004.1"/>
    <property type="molecule type" value="Genomic_DNA"/>
</dbReference>
<dbReference type="KEGG" id="cprv:CYPRO_1754"/>